<feature type="transmembrane region" description="Helical" evidence="8">
    <location>
        <begin position="121"/>
        <end position="144"/>
    </location>
</feature>
<keyword evidence="6 8" id="KW-0472">Membrane</keyword>
<feature type="compositionally biased region" description="Polar residues" evidence="7">
    <location>
        <begin position="257"/>
        <end position="267"/>
    </location>
</feature>
<dbReference type="RefSeq" id="WP_006363314.1">
    <property type="nucleotide sequence ID" value="NZ_GG700631.1"/>
</dbReference>
<comment type="subcellular location">
    <subcellularLocation>
        <location evidence="1">Cell membrane</location>
        <topology evidence="1">Multi-pass membrane protein</topology>
    </subcellularLocation>
</comment>
<proteinExistence type="inferred from homology"/>
<dbReference type="PANTHER" id="PTHR31272">
    <property type="entry name" value="CYTOCHROME C-TYPE BIOGENESIS PROTEIN HI_1454-RELATED"/>
    <property type="match status" value="1"/>
</dbReference>
<evidence type="ECO:0000259" key="9">
    <source>
        <dbReference type="PROSITE" id="PS51352"/>
    </source>
</evidence>
<dbReference type="SUPFAM" id="SSF52833">
    <property type="entry name" value="Thioredoxin-like"/>
    <property type="match status" value="1"/>
</dbReference>
<dbReference type="HOGENOM" id="CLU_053225_1_0_11"/>
<feature type="transmembrane region" description="Helical" evidence="8">
    <location>
        <begin position="197"/>
        <end position="215"/>
    </location>
</feature>
<evidence type="ECO:0000256" key="5">
    <source>
        <dbReference type="ARBA" id="ARBA00022989"/>
    </source>
</evidence>
<feature type="region of interest" description="Disordered" evidence="7">
    <location>
        <begin position="226"/>
        <end position="273"/>
    </location>
</feature>
<evidence type="ECO:0000256" key="6">
    <source>
        <dbReference type="ARBA" id="ARBA00023136"/>
    </source>
</evidence>
<keyword evidence="5 8" id="KW-1133">Transmembrane helix</keyword>
<dbReference type="PANTHER" id="PTHR31272:SF4">
    <property type="entry name" value="CYTOCHROME C-TYPE BIOGENESIS PROTEIN HI_1454-RELATED"/>
    <property type="match status" value="1"/>
</dbReference>
<dbReference type="AlphaFoldDB" id="D0WJJ9"/>
<keyword evidence="3" id="KW-1003">Cell membrane</keyword>
<dbReference type="GO" id="GO:0005886">
    <property type="term" value="C:plasma membrane"/>
    <property type="evidence" value="ECO:0007669"/>
    <property type="project" value="UniProtKB-SubCell"/>
</dbReference>
<feature type="transmembrane region" description="Helical" evidence="8">
    <location>
        <begin position="51"/>
        <end position="73"/>
    </location>
</feature>
<dbReference type="GeneID" id="85007952"/>
<evidence type="ECO:0000256" key="1">
    <source>
        <dbReference type="ARBA" id="ARBA00004651"/>
    </source>
</evidence>
<evidence type="ECO:0000313" key="11">
    <source>
        <dbReference type="Proteomes" id="UP000006001"/>
    </source>
</evidence>
<gene>
    <name evidence="10" type="ORF">HMPREF0762_02027</name>
</gene>
<dbReference type="InterPro" id="IPR036249">
    <property type="entry name" value="Thioredoxin-like_sf"/>
</dbReference>
<dbReference type="eggNOG" id="COG0526">
    <property type="taxonomic scope" value="Bacteria"/>
</dbReference>
<keyword evidence="11" id="KW-1185">Reference proteome</keyword>
<protein>
    <submittedName>
        <fullName evidence="10">Cytochrome C biogenesis protein transmembrane region</fullName>
    </submittedName>
</protein>
<evidence type="ECO:0000256" key="7">
    <source>
        <dbReference type="SAM" id="MobiDB-lite"/>
    </source>
</evidence>
<evidence type="ECO:0000256" key="3">
    <source>
        <dbReference type="ARBA" id="ARBA00022475"/>
    </source>
</evidence>
<feature type="transmembrane region" description="Helical" evidence="8">
    <location>
        <begin position="164"/>
        <end position="185"/>
    </location>
</feature>
<dbReference type="CDD" id="cd02966">
    <property type="entry name" value="TlpA_like_family"/>
    <property type="match status" value="1"/>
</dbReference>
<dbReference type="PROSITE" id="PS51352">
    <property type="entry name" value="THIOREDOXIN_2"/>
    <property type="match status" value="1"/>
</dbReference>
<feature type="transmembrane region" description="Helical" evidence="8">
    <location>
        <begin position="79"/>
        <end position="100"/>
    </location>
</feature>
<dbReference type="InterPro" id="IPR003834">
    <property type="entry name" value="Cyt_c_assmbl_TM_dom"/>
</dbReference>
<name>D0WJJ9_SLAES</name>
<dbReference type="EMBL" id="ACUX02000019">
    <property type="protein sequence ID" value="EEZ60548.1"/>
    <property type="molecule type" value="Genomic_DNA"/>
</dbReference>
<dbReference type="Proteomes" id="UP000006001">
    <property type="component" value="Unassembled WGS sequence"/>
</dbReference>
<dbReference type="STRING" id="649764.HMPREF0762_02027"/>
<keyword evidence="4 8" id="KW-0812">Transmembrane</keyword>
<dbReference type="InterPro" id="IPR013766">
    <property type="entry name" value="Thioredoxin_domain"/>
</dbReference>
<feature type="compositionally biased region" description="Basic and acidic residues" evidence="7">
    <location>
        <begin position="242"/>
        <end position="254"/>
    </location>
</feature>
<comment type="caution">
    <text evidence="10">The sequence shown here is derived from an EMBL/GenBank/DDBJ whole genome shotgun (WGS) entry which is preliminary data.</text>
</comment>
<organism evidence="10 11">
    <name type="scientific">Slackia exigua (strain ATCC 700122 / DSM 15923 / CIP 105133 / JCM 11022 / KCTC 5966 / S-7)</name>
    <dbReference type="NCBI Taxonomy" id="649764"/>
    <lineage>
        <taxon>Bacteria</taxon>
        <taxon>Bacillati</taxon>
        <taxon>Actinomycetota</taxon>
        <taxon>Coriobacteriia</taxon>
        <taxon>Eggerthellales</taxon>
        <taxon>Eggerthellaceae</taxon>
        <taxon>Slackia</taxon>
    </lineage>
</organism>
<feature type="domain" description="Thioredoxin" evidence="9">
    <location>
        <begin position="267"/>
        <end position="410"/>
    </location>
</feature>
<sequence>METGIIGATFVAGLLSFFSPCILPLLPVYIGLLTSDANDQELGGVQRATRTIAFVLGISATFLVLGLGAGAVGHALSNGYVAIACGVVIFIFGLHLSGLIQIPLLQREKRFDTSKLNVRTVAGAFLLGLGFSFGWTPCIGPILGSVLALAAQQGTAAAGAALTLVYSLGMSIPFLIITLASNALIGRVRSLNRYLPTIQRIGGALIAIMGLWMIFTQVHDLSARSTSMDDAAQEQSADEGMDDMKSDTASKDDAMTETGSGAKSDQQAGKDGWRHVKLQDAHGETHELADYAGKPVYLKFWASWCPTCVSGLDNLKALAAQHEEAGDVHVVTVVAPGLSGEMSQDEFARWAQEQGLDFDILMDGQAQLFSAFGVRALPTSVFLDSQGNVVQTRTGDIKPQELEKMISQLE</sequence>
<dbReference type="eggNOG" id="COG0785">
    <property type="taxonomic scope" value="Bacteria"/>
</dbReference>
<dbReference type="GO" id="GO:0017004">
    <property type="term" value="P:cytochrome complex assembly"/>
    <property type="evidence" value="ECO:0007669"/>
    <property type="project" value="InterPro"/>
</dbReference>
<evidence type="ECO:0000256" key="4">
    <source>
        <dbReference type="ARBA" id="ARBA00022692"/>
    </source>
</evidence>
<dbReference type="InterPro" id="IPR051790">
    <property type="entry name" value="Cytochrome_c-biogenesis_DsbD"/>
</dbReference>
<comment type="similarity">
    <text evidence="2">Belongs to the DsbD family.</text>
</comment>
<feature type="transmembrane region" description="Helical" evidence="8">
    <location>
        <begin position="6"/>
        <end position="30"/>
    </location>
</feature>
<accession>D0WJJ9</accession>
<dbReference type="Pfam" id="PF02683">
    <property type="entry name" value="DsbD_TM"/>
    <property type="match status" value="1"/>
</dbReference>
<dbReference type="OrthoDB" id="9796554at2"/>
<dbReference type="GO" id="GO:0016491">
    <property type="term" value="F:oxidoreductase activity"/>
    <property type="evidence" value="ECO:0007669"/>
    <property type="project" value="InterPro"/>
</dbReference>
<dbReference type="Pfam" id="PF08534">
    <property type="entry name" value="Redoxin"/>
    <property type="match status" value="1"/>
</dbReference>
<dbReference type="Gene3D" id="3.40.30.10">
    <property type="entry name" value="Glutaredoxin"/>
    <property type="match status" value="1"/>
</dbReference>
<evidence type="ECO:0000313" key="10">
    <source>
        <dbReference type="EMBL" id="EEZ60548.1"/>
    </source>
</evidence>
<dbReference type="InterPro" id="IPR013740">
    <property type="entry name" value="Redoxin"/>
</dbReference>
<evidence type="ECO:0000256" key="8">
    <source>
        <dbReference type="SAM" id="Phobius"/>
    </source>
</evidence>
<evidence type="ECO:0000256" key="2">
    <source>
        <dbReference type="ARBA" id="ARBA00006143"/>
    </source>
</evidence>
<reference evidence="10" key="1">
    <citation type="submission" date="2009-10" db="EMBL/GenBank/DDBJ databases">
        <authorList>
            <person name="Weinstock G."/>
            <person name="Sodergren E."/>
            <person name="Clifton S."/>
            <person name="Fulton L."/>
            <person name="Fulton B."/>
            <person name="Courtney L."/>
            <person name="Fronick C."/>
            <person name="Harrison M."/>
            <person name="Strong C."/>
            <person name="Farmer C."/>
            <person name="Delahaunty K."/>
            <person name="Markovic C."/>
            <person name="Hall O."/>
            <person name="Minx P."/>
            <person name="Tomlinson C."/>
            <person name="Mitreva M."/>
            <person name="Nelson J."/>
            <person name="Hou S."/>
            <person name="Wollam A."/>
            <person name="Pepin K.H."/>
            <person name="Johnson M."/>
            <person name="Bhonagiri V."/>
            <person name="Nash W.E."/>
            <person name="Warren W."/>
            <person name="Chinwalla A."/>
            <person name="Mardis E.R."/>
            <person name="Wilson R.K."/>
        </authorList>
    </citation>
    <scope>NUCLEOTIDE SEQUENCE [LARGE SCALE GENOMIC DNA]</scope>
    <source>
        <strain evidence="10">ATCC 700122</strain>
    </source>
</reference>